<keyword evidence="1" id="KW-0812">Transmembrane</keyword>
<evidence type="ECO:0000256" key="1">
    <source>
        <dbReference type="SAM" id="Phobius"/>
    </source>
</evidence>
<dbReference type="InterPro" id="IPR037185">
    <property type="entry name" value="EmrE-like"/>
</dbReference>
<feature type="transmembrane region" description="Helical" evidence="1">
    <location>
        <begin position="7"/>
        <end position="27"/>
    </location>
</feature>
<dbReference type="Pfam" id="PF00892">
    <property type="entry name" value="EamA"/>
    <property type="match status" value="1"/>
</dbReference>
<dbReference type="OrthoDB" id="7216522at2"/>
<feature type="transmembrane region" description="Helical" evidence="1">
    <location>
        <begin position="95"/>
        <end position="116"/>
    </location>
</feature>
<sequence>MFADRLLLKGIAYGVCAGLCWGVIFLGPQLTPGLSGLQFAVIRFLCYGAISAALLMPRWRRVCANLTMADWKSLFWLSLIGNLIYYSLVGTGVQLVGIATTSLIVGLIPVFVTLAGRNDANAVSLRKLFPSLCCAVGGVVLISWHALINGDRPDTLTNIVGILCATGALVAWSWFAVSNAWRLVQVASVSSHDWALLTGVMTGAQSLLLAAPVLGLQAGTHGISEWLHFLLVAAGVALLSSVVGGACWNQASRLLPLALSGQVLVIETLAALVFGFLWEHRLPDGYELAAIALLVTGVVWCLNCHRVPLHSPAA</sequence>
<evidence type="ECO:0000313" key="3">
    <source>
        <dbReference type="EMBL" id="OCR26164.1"/>
    </source>
</evidence>
<protein>
    <submittedName>
        <fullName evidence="3">Membrane protein</fullName>
    </submittedName>
</protein>
<feature type="transmembrane region" description="Helical" evidence="1">
    <location>
        <begin position="194"/>
        <end position="214"/>
    </location>
</feature>
<dbReference type="RefSeq" id="WP_065832434.1">
    <property type="nucleotide sequence ID" value="NZ_LGSI01000020.1"/>
</dbReference>
<reference evidence="3 4" key="1">
    <citation type="submission" date="2015-07" db="EMBL/GenBank/DDBJ databases">
        <title>Draft genome sequence of a diazotrophic, plant growth-promoting rhizobacterium of the Pseudomonas syringae complex.</title>
        <authorList>
            <person name="Patten C.L."/>
            <person name="Jeong H."/>
        </authorList>
    </citation>
    <scope>NUCLEOTIDE SEQUENCE [LARGE SCALE GENOMIC DNA]</scope>
    <source>
        <strain evidence="3 4">GR12-2</strain>
    </source>
</reference>
<dbReference type="EMBL" id="LGSI01000020">
    <property type="protein sequence ID" value="OCR26164.1"/>
    <property type="molecule type" value="Genomic_DNA"/>
</dbReference>
<dbReference type="PATRIC" id="fig|317.243.peg.4328"/>
<dbReference type="GO" id="GO:0016020">
    <property type="term" value="C:membrane"/>
    <property type="evidence" value="ECO:0007669"/>
    <property type="project" value="InterPro"/>
</dbReference>
<feature type="transmembrane region" description="Helical" evidence="1">
    <location>
        <begin position="255"/>
        <end position="278"/>
    </location>
</feature>
<gene>
    <name evidence="3" type="ORF">AFK24_06430</name>
</gene>
<keyword evidence="1" id="KW-1133">Transmembrane helix</keyword>
<dbReference type="AlphaFoldDB" id="A0A1C7Z7W1"/>
<feature type="transmembrane region" description="Helical" evidence="1">
    <location>
        <begin position="128"/>
        <end position="147"/>
    </location>
</feature>
<accession>A0A1C7Z7W1</accession>
<comment type="caution">
    <text evidence="3">The sequence shown here is derived from an EMBL/GenBank/DDBJ whole genome shotgun (WGS) entry which is preliminary data.</text>
</comment>
<dbReference type="SUPFAM" id="SSF103481">
    <property type="entry name" value="Multidrug resistance efflux transporter EmrE"/>
    <property type="match status" value="1"/>
</dbReference>
<feature type="domain" description="EamA" evidence="2">
    <location>
        <begin position="9"/>
        <end position="142"/>
    </location>
</feature>
<evidence type="ECO:0000313" key="4">
    <source>
        <dbReference type="Proteomes" id="UP000093104"/>
    </source>
</evidence>
<name>A0A1C7Z7W1_PSESX</name>
<dbReference type="Proteomes" id="UP000093104">
    <property type="component" value="Unassembled WGS sequence"/>
</dbReference>
<evidence type="ECO:0000259" key="2">
    <source>
        <dbReference type="Pfam" id="PF00892"/>
    </source>
</evidence>
<keyword evidence="1" id="KW-0472">Membrane</keyword>
<proteinExistence type="predicted"/>
<organism evidence="3 4">
    <name type="scientific">Pseudomonas syringae</name>
    <dbReference type="NCBI Taxonomy" id="317"/>
    <lineage>
        <taxon>Bacteria</taxon>
        <taxon>Pseudomonadati</taxon>
        <taxon>Pseudomonadota</taxon>
        <taxon>Gammaproteobacteria</taxon>
        <taxon>Pseudomonadales</taxon>
        <taxon>Pseudomonadaceae</taxon>
        <taxon>Pseudomonas</taxon>
    </lineage>
</organism>
<feature type="transmembrane region" description="Helical" evidence="1">
    <location>
        <begin position="226"/>
        <end position="248"/>
    </location>
</feature>
<feature type="transmembrane region" description="Helical" evidence="1">
    <location>
        <begin position="284"/>
        <end position="302"/>
    </location>
</feature>
<feature type="transmembrane region" description="Helical" evidence="1">
    <location>
        <begin position="159"/>
        <end position="182"/>
    </location>
</feature>
<feature type="transmembrane region" description="Helical" evidence="1">
    <location>
        <begin position="71"/>
        <end position="89"/>
    </location>
</feature>
<feature type="transmembrane region" description="Helical" evidence="1">
    <location>
        <begin position="39"/>
        <end position="59"/>
    </location>
</feature>
<dbReference type="InterPro" id="IPR000620">
    <property type="entry name" value="EamA_dom"/>
</dbReference>